<evidence type="ECO:0000256" key="2">
    <source>
        <dbReference type="SAM" id="SignalP"/>
    </source>
</evidence>
<dbReference type="PROSITE" id="PS51257">
    <property type="entry name" value="PROKAR_LIPOPROTEIN"/>
    <property type="match status" value="1"/>
</dbReference>
<dbReference type="InterPro" id="IPR006059">
    <property type="entry name" value="SBP"/>
</dbReference>
<proteinExistence type="predicted"/>
<organism evidence="3 4">
    <name type="scientific">Enterocloster hominis</name>
    <name type="common">ex Hitch et al. 2024</name>
    <dbReference type="NCBI Taxonomy" id="1917870"/>
    <lineage>
        <taxon>Bacteria</taxon>
        <taxon>Bacillati</taxon>
        <taxon>Bacillota</taxon>
        <taxon>Clostridia</taxon>
        <taxon>Lachnospirales</taxon>
        <taxon>Lachnospiraceae</taxon>
        <taxon>Enterocloster</taxon>
    </lineage>
</organism>
<dbReference type="EMBL" id="JBBMFM010000090">
    <property type="protein sequence ID" value="MEQ2427140.1"/>
    <property type="molecule type" value="Genomic_DNA"/>
</dbReference>
<keyword evidence="2" id="KW-0732">Signal</keyword>
<feature type="signal peptide" evidence="2">
    <location>
        <begin position="1"/>
        <end position="20"/>
    </location>
</feature>
<dbReference type="Proteomes" id="UP001454086">
    <property type="component" value="Unassembled WGS sequence"/>
</dbReference>
<dbReference type="SUPFAM" id="SSF53850">
    <property type="entry name" value="Periplasmic binding protein-like II"/>
    <property type="match status" value="1"/>
</dbReference>
<reference evidence="3 4" key="1">
    <citation type="submission" date="2024-03" db="EMBL/GenBank/DDBJ databases">
        <title>Human intestinal bacterial collection.</title>
        <authorList>
            <person name="Pauvert C."/>
            <person name="Hitch T.C.A."/>
            <person name="Clavel T."/>
        </authorList>
    </citation>
    <scope>NUCLEOTIDE SEQUENCE [LARGE SCALE GENOMIC DNA]</scope>
    <source>
        <strain evidence="3 4">CLA-SR-H021</strain>
    </source>
</reference>
<evidence type="ECO:0000313" key="3">
    <source>
        <dbReference type="EMBL" id="MEQ2427140.1"/>
    </source>
</evidence>
<gene>
    <name evidence="3" type="ORF">WMQ36_19420</name>
</gene>
<dbReference type="InterPro" id="IPR050490">
    <property type="entry name" value="Bact_solute-bd_prot1"/>
</dbReference>
<keyword evidence="4" id="KW-1185">Reference proteome</keyword>
<feature type="chain" id="PRO_5046670966" evidence="2">
    <location>
        <begin position="21"/>
        <end position="447"/>
    </location>
</feature>
<accession>A0ABV1DAU0</accession>
<dbReference type="Pfam" id="PF13416">
    <property type="entry name" value="SBP_bac_8"/>
    <property type="match status" value="1"/>
</dbReference>
<feature type="compositionally biased region" description="Low complexity" evidence="1">
    <location>
        <begin position="32"/>
        <end position="47"/>
    </location>
</feature>
<feature type="region of interest" description="Disordered" evidence="1">
    <location>
        <begin position="32"/>
        <end position="53"/>
    </location>
</feature>
<protein>
    <submittedName>
        <fullName evidence="3">Extracellular solute-binding protein</fullName>
    </submittedName>
</protein>
<name>A0ABV1DAU0_9FIRM</name>
<dbReference type="RefSeq" id="WP_008717343.1">
    <property type="nucleotide sequence ID" value="NZ_JBBMFM010000090.1"/>
</dbReference>
<dbReference type="PANTHER" id="PTHR43649:SF12">
    <property type="entry name" value="DIACETYLCHITOBIOSE BINDING PROTEIN DASA"/>
    <property type="match status" value="1"/>
</dbReference>
<evidence type="ECO:0000256" key="1">
    <source>
        <dbReference type="SAM" id="MobiDB-lite"/>
    </source>
</evidence>
<evidence type="ECO:0000313" key="4">
    <source>
        <dbReference type="Proteomes" id="UP001454086"/>
    </source>
</evidence>
<sequence length="447" mass="48586">MFKRVLGFVMAAAMASSLVACGGGTETTGATTAAAAQGDTAAASSEGAGEETHEPVTVTMWWPGSGDGYEKLAAGLADLVHEEYDWITVDYLVVPWGDYDSKMNVSFAGGTAPDIFGVGMNPLPNYVQTGNLLELEDKLGDDWDGWKDIPENVINCATFDGHFYGVMMCDVRPLIYRKDLFEKAGLTEAPKNKEELWDYAQKLTERDANGKVTLAGFQIGTTGYVDNTLFPVALMHGQDRLWDDDYNLKMLEPTMIDTVEYCKRFVTEGLCDYSDATIGTSAFAAGNAAMTLNTSCNELGNIRDTMGLDKIGVAKPPTEGGANFLGGTIVSVNNKADNMDAVMKAYEVMTGTKGCELACMSAGFCPPRETAIEAYVAQDPDIYGVVAEILPEAKTYGPLNPYFADFRNIALLPWMEKIYYGKVDVKEGLENATNDYIQARELRDLDN</sequence>
<comment type="caution">
    <text evidence="3">The sequence shown here is derived from an EMBL/GenBank/DDBJ whole genome shotgun (WGS) entry which is preliminary data.</text>
</comment>
<dbReference type="Gene3D" id="3.40.190.10">
    <property type="entry name" value="Periplasmic binding protein-like II"/>
    <property type="match status" value="1"/>
</dbReference>
<dbReference type="PANTHER" id="PTHR43649">
    <property type="entry name" value="ARABINOSE-BINDING PROTEIN-RELATED"/>
    <property type="match status" value="1"/>
</dbReference>